<dbReference type="InterPro" id="IPR047046">
    <property type="entry name" value="YpjD/YvdC"/>
</dbReference>
<proteinExistence type="predicted"/>
<keyword evidence="3" id="KW-1185">Reference proteome</keyword>
<dbReference type="Proteomes" id="UP001597502">
    <property type="component" value="Unassembled WGS sequence"/>
</dbReference>
<dbReference type="SUPFAM" id="SSF101386">
    <property type="entry name" value="all-alpha NTP pyrophosphatases"/>
    <property type="match status" value="1"/>
</dbReference>
<sequence>MPAPEQPIYDTSEIQDRVDRYIGQFKEGYFSPLSLMARLSEETGEFAREVNHFYGEKPKKASEQPKTMEEELGDVLFVLTCFANSLDIDLSEAFDRSMRKIETRDSNRWTKKD</sequence>
<dbReference type="PANTHER" id="PTHR42692">
    <property type="entry name" value="NUCLEOTIDE PYROPHOSPHOHYDROLASE"/>
    <property type="match status" value="1"/>
</dbReference>
<feature type="domain" description="NTP pyrophosphohydrolase MazG-like" evidence="1">
    <location>
        <begin position="30"/>
        <end position="109"/>
    </location>
</feature>
<name>A0ABW5V589_9BACI</name>
<dbReference type="PIRSF" id="PIRSF029904">
    <property type="entry name" value="UCP029904_pph"/>
    <property type="match status" value="1"/>
</dbReference>
<comment type="caution">
    <text evidence="2">The sequence shown here is derived from an EMBL/GenBank/DDBJ whole genome shotgun (WGS) entry which is preliminary data.</text>
</comment>
<dbReference type="PANTHER" id="PTHR42692:SF1">
    <property type="entry name" value="NUCLEOTIDE PYROPHOSPHOHYDROLASE"/>
    <property type="match status" value="1"/>
</dbReference>
<organism evidence="2 3">
    <name type="scientific">Lentibacillus juripiscarius</name>
    <dbReference type="NCBI Taxonomy" id="257446"/>
    <lineage>
        <taxon>Bacteria</taxon>
        <taxon>Bacillati</taxon>
        <taxon>Bacillota</taxon>
        <taxon>Bacilli</taxon>
        <taxon>Bacillales</taxon>
        <taxon>Bacillaceae</taxon>
        <taxon>Lentibacillus</taxon>
    </lineage>
</organism>
<evidence type="ECO:0000313" key="3">
    <source>
        <dbReference type="Proteomes" id="UP001597502"/>
    </source>
</evidence>
<gene>
    <name evidence="2" type="ORF">ACFSUO_07695</name>
</gene>
<accession>A0ABW5V589</accession>
<dbReference type="InterPro" id="IPR004518">
    <property type="entry name" value="MazG-like_dom"/>
</dbReference>
<dbReference type="CDD" id="cd11531">
    <property type="entry name" value="NTP-PPase_BsYpjD"/>
    <property type="match status" value="1"/>
</dbReference>
<dbReference type="InterPro" id="IPR012359">
    <property type="entry name" value="MazG-related_YpjD"/>
</dbReference>
<dbReference type="Gene3D" id="1.10.287.1080">
    <property type="entry name" value="MazG-like"/>
    <property type="match status" value="1"/>
</dbReference>
<protein>
    <submittedName>
        <fullName evidence="2">Nucleotide pyrophosphohydrolase</fullName>
    </submittedName>
</protein>
<dbReference type="Pfam" id="PF03819">
    <property type="entry name" value="MazG"/>
    <property type="match status" value="1"/>
</dbReference>
<evidence type="ECO:0000313" key="2">
    <source>
        <dbReference type="EMBL" id="MFD2760848.1"/>
    </source>
</evidence>
<reference evidence="3" key="1">
    <citation type="journal article" date="2019" name="Int. J. Syst. Evol. Microbiol.">
        <title>The Global Catalogue of Microorganisms (GCM) 10K type strain sequencing project: providing services to taxonomists for standard genome sequencing and annotation.</title>
        <authorList>
            <consortium name="The Broad Institute Genomics Platform"/>
            <consortium name="The Broad Institute Genome Sequencing Center for Infectious Disease"/>
            <person name="Wu L."/>
            <person name="Ma J."/>
        </authorList>
    </citation>
    <scope>NUCLEOTIDE SEQUENCE [LARGE SCALE GENOMIC DNA]</scope>
    <source>
        <strain evidence="3">TISTR 1535</strain>
    </source>
</reference>
<dbReference type="EMBL" id="JBHUNA010000017">
    <property type="protein sequence ID" value="MFD2760848.1"/>
    <property type="molecule type" value="Genomic_DNA"/>
</dbReference>
<dbReference type="RefSeq" id="WP_382392745.1">
    <property type="nucleotide sequence ID" value="NZ_JBHUNA010000017.1"/>
</dbReference>
<evidence type="ECO:0000259" key="1">
    <source>
        <dbReference type="Pfam" id="PF03819"/>
    </source>
</evidence>